<evidence type="ECO:0000313" key="2">
    <source>
        <dbReference type="Proteomes" id="UP000499080"/>
    </source>
</evidence>
<protein>
    <submittedName>
        <fullName evidence="1">Uncharacterized protein</fullName>
    </submittedName>
</protein>
<gene>
    <name evidence="1" type="ORF">AVEN_56041_1</name>
</gene>
<accession>A0A4Y2DNG6</accession>
<dbReference type="EMBL" id="BGPR01000393">
    <property type="protein sequence ID" value="GBM17727.1"/>
    <property type="molecule type" value="Genomic_DNA"/>
</dbReference>
<name>A0A4Y2DNG6_ARAVE</name>
<evidence type="ECO:0000313" key="1">
    <source>
        <dbReference type="EMBL" id="GBM17727.1"/>
    </source>
</evidence>
<dbReference type="Proteomes" id="UP000499080">
    <property type="component" value="Unassembled WGS sequence"/>
</dbReference>
<keyword evidence="2" id="KW-1185">Reference proteome</keyword>
<comment type="caution">
    <text evidence="1">The sequence shown here is derived from an EMBL/GenBank/DDBJ whole genome shotgun (WGS) entry which is preliminary data.</text>
</comment>
<reference evidence="1 2" key="1">
    <citation type="journal article" date="2019" name="Sci. Rep.">
        <title>Orb-weaving spider Araneus ventricosus genome elucidates the spidroin gene catalogue.</title>
        <authorList>
            <person name="Kono N."/>
            <person name="Nakamura H."/>
            <person name="Ohtoshi R."/>
            <person name="Moran D.A.P."/>
            <person name="Shinohara A."/>
            <person name="Yoshida Y."/>
            <person name="Fujiwara M."/>
            <person name="Mori M."/>
            <person name="Tomita M."/>
            <person name="Arakawa K."/>
        </authorList>
    </citation>
    <scope>NUCLEOTIDE SEQUENCE [LARGE SCALE GENOMIC DNA]</scope>
</reference>
<sequence>MLSCRHHIFERILDSVHKELLGATSGPENTNFIEFRDSIWSTIKAETCFTTLLIKDRSLKLTKEHSIRSLKRILSTPNKKNFLPRADYRECAELMLILLGETPERGIQWLKPGTAHHAR</sequence>
<dbReference type="OrthoDB" id="6380626at2759"/>
<proteinExistence type="predicted"/>
<organism evidence="1 2">
    <name type="scientific">Araneus ventricosus</name>
    <name type="common">Orbweaver spider</name>
    <name type="synonym">Epeira ventricosa</name>
    <dbReference type="NCBI Taxonomy" id="182803"/>
    <lineage>
        <taxon>Eukaryota</taxon>
        <taxon>Metazoa</taxon>
        <taxon>Ecdysozoa</taxon>
        <taxon>Arthropoda</taxon>
        <taxon>Chelicerata</taxon>
        <taxon>Arachnida</taxon>
        <taxon>Araneae</taxon>
        <taxon>Araneomorphae</taxon>
        <taxon>Entelegynae</taxon>
        <taxon>Araneoidea</taxon>
        <taxon>Araneidae</taxon>
        <taxon>Araneus</taxon>
    </lineage>
</organism>
<dbReference type="AlphaFoldDB" id="A0A4Y2DNG6"/>